<dbReference type="InterPro" id="IPR035251">
    <property type="entry name" value="ShlB_POTRA"/>
</dbReference>
<feature type="signal peptide" evidence="4">
    <location>
        <begin position="1"/>
        <end position="21"/>
    </location>
</feature>
<dbReference type="PATRIC" id="fig|393305.7.peg.2562"/>
<evidence type="ECO:0000313" key="9">
    <source>
        <dbReference type="Proteomes" id="UP000000642"/>
    </source>
</evidence>
<dbReference type="GO" id="GO:0046819">
    <property type="term" value="P:protein secretion by the type V secretion system"/>
    <property type="evidence" value="ECO:0007669"/>
    <property type="project" value="TreeGrafter"/>
</dbReference>
<dbReference type="InterPro" id="IPR027282">
    <property type="entry name" value="TPS"/>
</dbReference>
<keyword evidence="2" id="KW-0812">Transmembrane</keyword>
<dbReference type="PANTHER" id="PTHR34597:SF3">
    <property type="entry name" value="OUTER MEMBRANE TRANSPORTER CDIB"/>
    <property type="match status" value="1"/>
</dbReference>
<dbReference type="InterPro" id="IPR005565">
    <property type="entry name" value="Hemolysn_activator_HlyB_C"/>
</dbReference>
<keyword evidence="1" id="KW-0472">Membrane</keyword>
<dbReference type="GO" id="GO:0008320">
    <property type="term" value="F:protein transmembrane transporter activity"/>
    <property type="evidence" value="ECO:0007669"/>
    <property type="project" value="TreeGrafter"/>
</dbReference>
<dbReference type="eggNOG" id="COG2831">
    <property type="taxonomic scope" value="Bacteria"/>
</dbReference>
<sequence length="555" mass="63524">MNLMIKCKYIIILLFSNVVWATQPDESKRPLSNGTTQQSDISEYHQQFYKSDKYFFRLVAKETDDRDFPEKNCLPITAIFLQGHTLLTTRELDKLNDLINYCISSNDLNTLAKKITRLYLDKGYLAARVSFIPLNTAGQLGINITEGIVEKIEGGDRQANPYFLFPNMLDKPLNISELDQGIDQANRLRSNKVRVDVLPGTLTGMSTIRINNNNAKPWSLWASIDNYGYKNSDEWQAKTVLTLDSPLGISDLVNINFNKTLENGKRRYKHSAGIYYSVPYGALTLSALAHHTEYRRYEKLTYRVVNFNGYSQQYNFRADYTFHRNQKTINSISGQLEHKQINNYVYDTKININSHRLSAIELGINQYRVIPNGSMNVNVKVKRGLPWFAADKINASKRIHYADGQFTTANAMVNFNRNFVLFNSVYQLNHVFVGQYSKNKSPGAEWINLTERNAIRGFSRSSQSANNGWYVKNTLSRDLSVDNVLLTPRVGIDAGQVLKHENKQGWQSNSGISTGITVRYQKILFDLEASRGWWISDSNKQNEPIQLLGRISYTF</sequence>
<dbReference type="PIRSF" id="PIRSF029745">
    <property type="entry name" value="FhaC"/>
    <property type="match status" value="1"/>
</dbReference>
<dbReference type="HOGENOM" id="CLU_020581_4_0_6"/>
<evidence type="ECO:0000256" key="2">
    <source>
        <dbReference type="ARBA" id="ARBA00022692"/>
    </source>
</evidence>
<evidence type="ECO:0000259" key="5">
    <source>
        <dbReference type="Pfam" id="PF03865"/>
    </source>
</evidence>
<dbReference type="Pfam" id="PF03865">
    <property type="entry name" value="ShlB"/>
    <property type="match status" value="1"/>
</dbReference>
<protein>
    <submittedName>
        <fullName evidence="8">Hemolysin activator protein</fullName>
    </submittedName>
</protein>
<keyword evidence="3" id="KW-0998">Cell outer membrane</keyword>
<dbReference type="InterPro" id="IPR013686">
    <property type="entry name" value="Polypept-transport_assoc_ShlB"/>
</dbReference>
<feature type="domain" description="Polypeptide-transport-associated ShlB-type" evidence="6">
    <location>
        <begin position="74"/>
        <end position="147"/>
    </location>
</feature>
<feature type="domain" description="Haemolysin activator HlyB C-terminal" evidence="5">
    <location>
        <begin position="204"/>
        <end position="517"/>
    </location>
</feature>
<accession>A1JRN3</accession>
<dbReference type="OrthoDB" id="290122at2"/>
<evidence type="ECO:0000256" key="1">
    <source>
        <dbReference type="ARBA" id="ARBA00022452"/>
    </source>
</evidence>
<evidence type="ECO:0000259" key="7">
    <source>
        <dbReference type="Pfam" id="PF17287"/>
    </source>
</evidence>
<keyword evidence="1" id="KW-1134">Transmembrane beta strand</keyword>
<feature type="chain" id="PRO_5002635092" evidence="4">
    <location>
        <begin position="22"/>
        <end position="555"/>
    </location>
</feature>
<reference evidence="8 9" key="1">
    <citation type="journal article" date="2006" name="PLoS Genet.">
        <title>The complete genome sequence and comparative genome analysis of the high pathogenicity Yersinia enterocolitica strain 8081.</title>
        <authorList>
            <person name="Thomson N.R."/>
            <person name="Howard S."/>
            <person name="Wren B.W."/>
            <person name="Holden M.T.G."/>
            <person name="Crossman L."/>
            <person name="Challis G.L."/>
            <person name="Churcher C."/>
            <person name="Mungall K."/>
            <person name="Brooks K."/>
            <person name="Chillingworth T."/>
            <person name="Feltwell T."/>
            <person name="Abdellah Z."/>
            <person name="Hauser H."/>
            <person name="Jagels K."/>
            <person name="Maddison M."/>
            <person name="Moule S."/>
            <person name="Sanders M."/>
            <person name="Whitehead S."/>
            <person name="Quail M.A."/>
            <person name="Dougan G."/>
            <person name="Parkhill J."/>
            <person name="Prentice M.B."/>
        </authorList>
    </citation>
    <scope>NUCLEOTIDE SEQUENCE [LARGE SCALE GENOMIC DNA]</scope>
    <source>
        <strain evidence="9">NCTC 13174 / 8081</strain>
    </source>
</reference>
<dbReference type="GO" id="GO:0098046">
    <property type="term" value="C:type V protein secretion system complex"/>
    <property type="evidence" value="ECO:0007669"/>
    <property type="project" value="TreeGrafter"/>
</dbReference>
<dbReference type="PANTHER" id="PTHR34597">
    <property type="entry name" value="SLR1661 PROTEIN"/>
    <property type="match status" value="1"/>
</dbReference>
<dbReference type="KEGG" id="yen:YE2408"/>
<dbReference type="Pfam" id="PF08479">
    <property type="entry name" value="POTRA_2"/>
    <property type="match status" value="1"/>
</dbReference>
<gene>
    <name evidence="8" type="ordered locus">YE2408</name>
</gene>
<dbReference type="Proteomes" id="UP000000642">
    <property type="component" value="Chromosome"/>
</dbReference>
<dbReference type="AlphaFoldDB" id="A1JRN3"/>
<dbReference type="Gene3D" id="3.10.20.310">
    <property type="entry name" value="membrane protein fhac"/>
    <property type="match status" value="1"/>
</dbReference>
<evidence type="ECO:0000256" key="3">
    <source>
        <dbReference type="ARBA" id="ARBA00023237"/>
    </source>
</evidence>
<proteinExistence type="predicted"/>
<dbReference type="EMBL" id="AM286415">
    <property type="protein sequence ID" value="CAL12459.1"/>
    <property type="molecule type" value="Genomic_DNA"/>
</dbReference>
<dbReference type="RefSeq" id="WP_011816532.1">
    <property type="nucleotide sequence ID" value="NC_008800.1"/>
</dbReference>
<organism evidence="8 9">
    <name type="scientific">Yersinia enterocolitica serotype O:8 / biotype 1B (strain NCTC 13174 / 8081)</name>
    <dbReference type="NCBI Taxonomy" id="393305"/>
    <lineage>
        <taxon>Bacteria</taxon>
        <taxon>Pseudomonadati</taxon>
        <taxon>Pseudomonadota</taxon>
        <taxon>Gammaproteobacteria</taxon>
        <taxon>Enterobacterales</taxon>
        <taxon>Yersiniaceae</taxon>
        <taxon>Yersinia</taxon>
    </lineage>
</organism>
<dbReference type="Pfam" id="PF17287">
    <property type="entry name" value="POTRA_3"/>
    <property type="match status" value="1"/>
</dbReference>
<name>A1JRN3_YERE8</name>
<evidence type="ECO:0000256" key="4">
    <source>
        <dbReference type="SAM" id="SignalP"/>
    </source>
</evidence>
<evidence type="ECO:0000313" key="8">
    <source>
        <dbReference type="EMBL" id="CAL12459.1"/>
    </source>
</evidence>
<feature type="domain" description="ShlB POTRA" evidence="7">
    <location>
        <begin position="156"/>
        <end position="199"/>
    </location>
</feature>
<dbReference type="Gene3D" id="2.40.160.50">
    <property type="entry name" value="membrane protein fhac: a member of the omp85/tpsb transporter family"/>
    <property type="match status" value="1"/>
</dbReference>
<evidence type="ECO:0000259" key="6">
    <source>
        <dbReference type="Pfam" id="PF08479"/>
    </source>
</evidence>
<dbReference type="InterPro" id="IPR051544">
    <property type="entry name" value="TPS_OM_transporter"/>
</dbReference>
<keyword evidence="4" id="KW-0732">Signal</keyword>